<dbReference type="Pfam" id="PF12158">
    <property type="entry name" value="DUF3592"/>
    <property type="match status" value="1"/>
</dbReference>
<dbReference type="Proteomes" id="UP000028547">
    <property type="component" value="Unassembled WGS sequence"/>
</dbReference>
<protein>
    <recommendedName>
        <fullName evidence="2">DUF3592 domain-containing protein</fullName>
    </recommendedName>
</protein>
<keyword evidence="1" id="KW-0812">Transmembrane</keyword>
<reference evidence="3 4" key="1">
    <citation type="submission" date="2014-07" db="EMBL/GenBank/DDBJ databases">
        <title>Draft Genome Sequence of Gephyronic Acid Producer, Cystobacter violaceus Strain Cb vi76.</title>
        <authorList>
            <person name="Stevens D.C."/>
            <person name="Young J."/>
            <person name="Carmichael R."/>
            <person name="Tan J."/>
            <person name="Taylor R.E."/>
        </authorList>
    </citation>
    <scope>NUCLEOTIDE SEQUENCE [LARGE SCALE GENOMIC DNA]</scope>
    <source>
        <strain evidence="3 4">Cb vi76</strain>
    </source>
</reference>
<evidence type="ECO:0000313" key="4">
    <source>
        <dbReference type="Proteomes" id="UP000028547"/>
    </source>
</evidence>
<dbReference type="RefSeq" id="WP_043391247.1">
    <property type="nucleotide sequence ID" value="NZ_JPMI01000041.1"/>
</dbReference>
<evidence type="ECO:0000259" key="2">
    <source>
        <dbReference type="Pfam" id="PF12158"/>
    </source>
</evidence>
<dbReference type="EMBL" id="JPMI01000041">
    <property type="protein sequence ID" value="KFA93762.1"/>
    <property type="molecule type" value="Genomic_DNA"/>
</dbReference>
<evidence type="ECO:0000313" key="3">
    <source>
        <dbReference type="EMBL" id="KFA93762.1"/>
    </source>
</evidence>
<comment type="caution">
    <text evidence="3">The sequence shown here is derived from an EMBL/GenBank/DDBJ whole genome shotgun (WGS) entry which is preliminary data.</text>
</comment>
<feature type="transmembrane region" description="Helical" evidence="1">
    <location>
        <begin position="118"/>
        <end position="139"/>
    </location>
</feature>
<feature type="domain" description="DUF3592" evidence="2">
    <location>
        <begin position="50"/>
        <end position="113"/>
    </location>
</feature>
<name>A0A084SZ77_9BACT</name>
<organism evidence="3 4">
    <name type="scientific">Archangium violaceum Cb vi76</name>
    <dbReference type="NCBI Taxonomy" id="1406225"/>
    <lineage>
        <taxon>Bacteria</taxon>
        <taxon>Pseudomonadati</taxon>
        <taxon>Myxococcota</taxon>
        <taxon>Myxococcia</taxon>
        <taxon>Myxococcales</taxon>
        <taxon>Cystobacterineae</taxon>
        <taxon>Archangiaceae</taxon>
        <taxon>Archangium</taxon>
    </lineage>
</organism>
<keyword evidence="1" id="KW-1133">Transmembrane helix</keyword>
<sequence length="334" mass="37372">MRLVNLGCLTLMLGPFIFGLAFFELSLLRIFSRELYSMTYPSVMGTVTTQGMETLSYAYEIDGRAYQGDNYRYTVKNESDFKAWSGPEFRAGSPVRVYYRRGAPWESVVVPGVQGRTLLLLLGFTPVNLAIFWGLYLMLDSSRKSRLGVRAFERNGRVHVRLSDRTPLRVGFECSLPAAILLAMSVGMVMGMDAPLTAIVLAGAFAVAAGVGGAMWWRSRLGTGDYDLMLDEQARSLSLPPMHGRTQRRELEWDAIQEVILDKETRSNKGGFSEYYRCMLRLRGGSRAELVAEWKGDQDRAANLVNWLQARMGRDESTLLAPPAPAPKKKKARS</sequence>
<evidence type="ECO:0000256" key="1">
    <source>
        <dbReference type="SAM" id="Phobius"/>
    </source>
</evidence>
<feature type="transmembrane region" description="Helical" evidence="1">
    <location>
        <begin position="7"/>
        <end position="31"/>
    </location>
</feature>
<feature type="transmembrane region" description="Helical" evidence="1">
    <location>
        <begin position="170"/>
        <end position="190"/>
    </location>
</feature>
<dbReference type="AlphaFoldDB" id="A0A084SZ77"/>
<proteinExistence type="predicted"/>
<accession>A0A084SZ77</accession>
<dbReference type="InterPro" id="IPR021994">
    <property type="entry name" value="DUF3592"/>
</dbReference>
<gene>
    <name evidence="3" type="ORF">Q664_07105</name>
</gene>
<feature type="transmembrane region" description="Helical" evidence="1">
    <location>
        <begin position="196"/>
        <end position="217"/>
    </location>
</feature>
<keyword evidence="1" id="KW-0472">Membrane</keyword>